<reference evidence="3" key="1">
    <citation type="submission" date="2020-01" db="EMBL/GenBank/DDBJ databases">
        <authorList>
            <consortium name="DOE Joint Genome Institute"/>
            <person name="Haridas S."/>
            <person name="Albert R."/>
            <person name="Binder M."/>
            <person name="Bloem J."/>
            <person name="Labutti K."/>
            <person name="Salamov A."/>
            <person name="Andreopoulos B."/>
            <person name="Baker S.E."/>
            <person name="Barry K."/>
            <person name="Bills G."/>
            <person name="Bluhm B.H."/>
            <person name="Cannon C."/>
            <person name="Castanera R."/>
            <person name="Culley D.E."/>
            <person name="Daum C."/>
            <person name="Ezra D."/>
            <person name="Gonzalez J.B."/>
            <person name="Henrissat B."/>
            <person name="Kuo A."/>
            <person name="Liang C."/>
            <person name="Lipzen A."/>
            <person name="Lutzoni F."/>
            <person name="Magnuson J."/>
            <person name="Mondo S."/>
            <person name="Nolan M."/>
            <person name="Ohm R."/>
            <person name="Pangilinan J."/>
            <person name="Park H.-J."/>
            <person name="Ramirez L."/>
            <person name="Alfaro M."/>
            <person name="Sun H."/>
            <person name="Tritt A."/>
            <person name="Yoshinaga Y."/>
            <person name="Zwiers L.-H."/>
            <person name="Turgeon B.G."/>
            <person name="Goodwin S.B."/>
            <person name="Spatafora J.W."/>
            <person name="Crous P.W."/>
            <person name="Grigoriev I.V."/>
        </authorList>
    </citation>
    <scope>NUCLEOTIDE SEQUENCE</scope>
    <source>
        <strain evidence="3">CBS 342.82</strain>
    </source>
</reference>
<gene>
    <name evidence="3" type="ORF">K489DRAFT_58885</name>
</gene>
<organism evidence="3">
    <name type="scientific">Dissoconium aciculare CBS 342.82</name>
    <dbReference type="NCBI Taxonomy" id="1314786"/>
    <lineage>
        <taxon>Eukaryota</taxon>
        <taxon>Fungi</taxon>
        <taxon>Dikarya</taxon>
        <taxon>Ascomycota</taxon>
        <taxon>Pezizomycotina</taxon>
        <taxon>Dothideomycetes</taxon>
        <taxon>Dothideomycetidae</taxon>
        <taxon>Mycosphaerellales</taxon>
        <taxon>Dissoconiaceae</taxon>
        <taxon>Dissoconium</taxon>
    </lineage>
</organism>
<accession>A0A6J3LWW4</accession>
<name>A0A6J3LWW4_9PEZI</name>
<evidence type="ECO:0000313" key="2">
    <source>
        <dbReference type="Proteomes" id="UP000504637"/>
    </source>
</evidence>
<protein>
    <recommendedName>
        <fullName evidence="4">Secreted protein</fullName>
    </recommendedName>
</protein>
<keyword evidence="2" id="KW-1185">Reference proteome</keyword>
<dbReference type="RefSeq" id="XP_033456830.1">
    <property type="nucleotide sequence ID" value="XM_033608740.1"/>
</dbReference>
<dbReference type="AlphaFoldDB" id="A0A6J3LWW4"/>
<dbReference type="GeneID" id="54366540"/>
<feature type="chain" id="PRO_5026917499" description="Secreted protein" evidence="1">
    <location>
        <begin position="21"/>
        <end position="93"/>
    </location>
</feature>
<sequence>MCASSTEMLLGAWILDLALGQRRSLFSTCLRLYVKLAFLGRFAHCISDFRITRKSPLGFGKRLKGGLLWSQGVFELFCEYLFLFISRCHAYFS</sequence>
<reference evidence="3" key="2">
    <citation type="submission" date="2020-04" db="EMBL/GenBank/DDBJ databases">
        <authorList>
            <consortium name="NCBI Genome Project"/>
        </authorList>
    </citation>
    <scope>NUCLEOTIDE SEQUENCE</scope>
    <source>
        <strain evidence="3">CBS 342.82</strain>
    </source>
</reference>
<dbReference type="Proteomes" id="UP000504637">
    <property type="component" value="Unplaced"/>
</dbReference>
<evidence type="ECO:0000313" key="3">
    <source>
        <dbReference type="RefSeq" id="XP_033456830.1"/>
    </source>
</evidence>
<feature type="signal peptide" evidence="1">
    <location>
        <begin position="1"/>
        <end position="20"/>
    </location>
</feature>
<evidence type="ECO:0008006" key="4">
    <source>
        <dbReference type="Google" id="ProtNLM"/>
    </source>
</evidence>
<reference evidence="3" key="3">
    <citation type="submission" date="2025-08" db="UniProtKB">
        <authorList>
            <consortium name="RefSeq"/>
        </authorList>
    </citation>
    <scope>IDENTIFICATION</scope>
    <source>
        <strain evidence="3">CBS 342.82</strain>
    </source>
</reference>
<proteinExistence type="predicted"/>
<keyword evidence="1" id="KW-0732">Signal</keyword>
<evidence type="ECO:0000256" key="1">
    <source>
        <dbReference type="SAM" id="SignalP"/>
    </source>
</evidence>